<accession>A0A3S4SG26</accession>
<dbReference type="RefSeq" id="WP_051281186.1">
    <property type="nucleotide sequence ID" value="NZ_CBCRWE010000009.1"/>
</dbReference>
<dbReference type="PANTHER" id="PTHR43591">
    <property type="entry name" value="METHYLTRANSFERASE"/>
    <property type="match status" value="1"/>
</dbReference>
<proteinExistence type="predicted"/>
<dbReference type="Proteomes" id="UP000276899">
    <property type="component" value="Chromosome"/>
</dbReference>
<keyword evidence="3" id="KW-1185">Reference proteome</keyword>
<dbReference type="CDD" id="cd02440">
    <property type="entry name" value="AdoMet_MTases"/>
    <property type="match status" value="1"/>
</dbReference>
<keyword evidence="2" id="KW-0808">Transferase</keyword>
<dbReference type="Pfam" id="PF08241">
    <property type="entry name" value="Methyltransf_11"/>
    <property type="match status" value="1"/>
</dbReference>
<dbReference type="Gene3D" id="3.40.50.150">
    <property type="entry name" value="Vaccinia Virus protein VP39"/>
    <property type="match status" value="1"/>
</dbReference>
<dbReference type="KEGG" id="asla:NCTC11923_01860"/>
<evidence type="ECO:0000313" key="2">
    <source>
        <dbReference type="EMBL" id="VEG75202.1"/>
    </source>
</evidence>
<dbReference type="GO" id="GO:0008757">
    <property type="term" value="F:S-adenosylmethionine-dependent methyltransferase activity"/>
    <property type="evidence" value="ECO:0007669"/>
    <property type="project" value="InterPro"/>
</dbReference>
<dbReference type="EC" id="2.1.1.157" evidence="2"/>
<reference evidence="2 3" key="1">
    <citation type="submission" date="2018-12" db="EMBL/GenBank/DDBJ databases">
        <authorList>
            <consortium name="Pathogen Informatics"/>
        </authorList>
    </citation>
    <scope>NUCLEOTIDE SEQUENCE [LARGE SCALE GENOMIC DNA]</scope>
    <source>
        <strain evidence="2 3">NCTC11923</strain>
    </source>
</reference>
<dbReference type="InterPro" id="IPR029063">
    <property type="entry name" value="SAM-dependent_MTases_sf"/>
</dbReference>
<sequence>MPQQGAPIFASRTRASSYDACSIGAGIDAETARLSAQVDLFWEKERRLYESYGLGAARRVVELGCGPGFVLRHMAHEFPGLELHGLELDPDLVVRAREMFAEESLDVTVREASILDTGYEERAFDFVLVRLVLEHLPDPERALHEILRITKPGGRAVVVDNDFEMHLMASPPVPELREVYSAYCRAREDEGGNPLIGRDLPLLLRETGFVDVDYDIVAAHSAVLGDEIFSRSEGISIPSRLVQDGYLSSSTMGHLSRRWRDVVRSPRHAQIRQLHVSAARRPTI</sequence>
<keyword evidence="2" id="KW-0489">Methyltransferase</keyword>
<dbReference type="AlphaFoldDB" id="A0A3S4SG26"/>
<name>A0A3S4SG26_9ACTO</name>
<protein>
    <submittedName>
        <fullName evidence="2">Sarcosine/dimethylglycine N-methyltransferase</fullName>
        <ecNumber evidence="2">2.1.1.157</ecNumber>
    </submittedName>
</protein>
<organism evidence="2 3">
    <name type="scientific">Actinomyces slackii</name>
    <dbReference type="NCBI Taxonomy" id="52774"/>
    <lineage>
        <taxon>Bacteria</taxon>
        <taxon>Bacillati</taxon>
        <taxon>Actinomycetota</taxon>
        <taxon>Actinomycetes</taxon>
        <taxon>Actinomycetales</taxon>
        <taxon>Actinomycetaceae</taxon>
        <taxon>Actinomyces</taxon>
    </lineage>
</organism>
<dbReference type="PANTHER" id="PTHR43591:SF110">
    <property type="entry name" value="RHODANESE DOMAIN-CONTAINING PROTEIN"/>
    <property type="match status" value="1"/>
</dbReference>
<dbReference type="InterPro" id="IPR013216">
    <property type="entry name" value="Methyltransf_11"/>
</dbReference>
<dbReference type="STRING" id="1278298.GCA_000428685_02016"/>
<evidence type="ECO:0000313" key="3">
    <source>
        <dbReference type="Proteomes" id="UP000276899"/>
    </source>
</evidence>
<dbReference type="EMBL" id="LR134363">
    <property type="protein sequence ID" value="VEG75202.1"/>
    <property type="molecule type" value="Genomic_DNA"/>
</dbReference>
<dbReference type="GO" id="GO:0032259">
    <property type="term" value="P:methylation"/>
    <property type="evidence" value="ECO:0007669"/>
    <property type="project" value="UniProtKB-KW"/>
</dbReference>
<gene>
    <name evidence="2" type="ORF">NCTC11923_01860</name>
</gene>
<feature type="domain" description="Methyltransferase type 11" evidence="1">
    <location>
        <begin position="62"/>
        <end position="157"/>
    </location>
</feature>
<dbReference type="SUPFAM" id="SSF53335">
    <property type="entry name" value="S-adenosyl-L-methionine-dependent methyltransferases"/>
    <property type="match status" value="1"/>
</dbReference>
<evidence type="ECO:0000259" key="1">
    <source>
        <dbReference type="Pfam" id="PF08241"/>
    </source>
</evidence>